<name>A0A1H6E1R7_9ACTN</name>
<dbReference type="InterPro" id="IPR036366">
    <property type="entry name" value="PGBDSf"/>
</dbReference>
<dbReference type="OrthoDB" id="9815541at2"/>
<evidence type="ECO:0000259" key="2">
    <source>
        <dbReference type="Pfam" id="PF01471"/>
    </source>
</evidence>
<sequence length="129" mass="13725">MSAQKITATLAISGLAAIGCIAAAPVANAQTSGVARPTAITRFCQYTSSQPTLSYAPSTYKLAVKQLQCELNWSLCDTNLSEDGYFGSATLATVRTFQSRDQIHVDGIVGSQTWSELNWWNADEGCLAG</sequence>
<gene>
    <name evidence="3" type="ORF">SAMN05216223_12372</name>
</gene>
<dbReference type="RefSeq" id="WP_103890074.1">
    <property type="nucleotide sequence ID" value="NZ_FNVU01000023.1"/>
</dbReference>
<dbReference type="Pfam" id="PF01471">
    <property type="entry name" value="PG_binding_1"/>
    <property type="match status" value="1"/>
</dbReference>
<dbReference type="Proteomes" id="UP000236754">
    <property type="component" value="Unassembled WGS sequence"/>
</dbReference>
<protein>
    <submittedName>
        <fullName evidence="3">Putative peptidoglycan binding domain-containing protein</fullName>
    </submittedName>
</protein>
<evidence type="ECO:0000313" key="3">
    <source>
        <dbReference type="EMBL" id="SEG91289.1"/>
    </source>
</evidence>
<proteinExistence type="predicted"/>
<dbReference type="PROSITE" id="PS51257">
    <property type="entry name" value="PROKAR_LIPOPROTEIN"/>
    <property type="match status" value="1"/>
</dbReference>
<dbReference type="InterPro" id="IPR002477">
    <property type="entry name" value="Peptidoglycan-bd-like"/>
</dbReference>
<accession>A0A1H6E1R7</accession>
<dbReference type="AlphaFoldDB" id="A0A1H6E1R7"/>
<keyword evidence="1" id="KW-0732">Signal</keyword>
<evidence type="ECO:0000256" key="1">
    <source>
        <dbReference type="SAM" id="SignalP"/>
    </source>
</evidence>
<evidence type="ECO:0000313" key="4">
    <source>
        <dbReference type="Proteomes" id="UP000236754"/>
    </source>
</evidence>
<feature type="signal peptide" evidence="1">
    <location>
        <begin position="1"/>
        <end position="29"/>
    </location>
</feature>
<keyword evidence="4" id="KW-1185">Reference proteome</keyword>
<organism evidence="3 4">
    <name type="scientific">Actinacidiphila yanglinensis</name>
    <dbReference type="NCBI Taxonomy" id="310779"/>
    <lineage>
        <taxon>Bacteria</taxon>
        <taxon>Bacillati</taxon>
        <taxon>Actinomycetota</taxon>
        <taxon>Actinomycetes</taxon>
        <taxon>Kitasatosporales</taxon>
        <taxon>Streptomycetaceae</taxon>
        <taxon>Actinacidiphila</taxon>
    </lineage>
</organism>
<feature type="domain" description="Peptidoglycan binding-like" evidence="2">
    <location>
        <begin position="63"/>
        <end position="116"/>
    </location>
</feature>
<reference evidence="3 4" key="1">
    <citation type="submission" date="2016-10" db="EMBL/GenBank/DDBJ databases">
        <authorList>
            <person name="de Groot N.N."/>
        </authorList>
    </citation>
    <scope>NUCLEOTIDE SEQUENCE [LARGE SCALE GENOMIC DNA]</scope>
    <source>
        <strain evidence="3 4">CGMCC 4.2023</strain>
    </source>
</reference>
<dbReference type="Gene3D" id="1.10.101.10">
    <property type="entry name" value="PGBD-like superfamily/PGBD"/>
    <property type="match status" value="1"/>
</dbReference>
<dbReference type="EMBL" id="FNVU01000023">
    <property type="protein sequence ID" value="SEG91289.1"/>
    <property type="molecule type" value="Genomic_DNA"/>
</dbReference>
<dbReference type="SUPFAM" id="SSF47090">
    <property type="entry name" value="PGBD-like"/>
    <property type="match status" value="1"/>
</dbReference>
<feature type="chain" id="PRO_5009296436" evidence="1">
    <location>
        <begin position="30"/>
        <end position="129"/>
    </location>
</feature>
<dbReference type="InterPro" id="IPR036365">
    <property type="entry name" value="PGBD-like_sf"/>
</dbReference>